<dbReference type="Pfam" id="PF00902">
    <property type="entry name" value="TatC"/>
    <property type="match status" value="1"/>
</dbReference>
<feature type="transmembrane region" description="Helical" evidence="5">
    <location>
        <begin position="64"/>
        <end position="84"/>
    </location>
</feature>
<sequence>MATATDEALKKGRQEEMSFWDHADALRGVLLRAAGVVVVLTALLFSVMPRLFDEVIMAPCRPDFWLYGLLGAGDFSVTIVNIKLASQFFIHVSSSFWLALVLSCPVIMYLLWTFVSPALYSHERRGVKTAFILGNFMFFAGLAVGYLLVFPITLRFLADYQVSAAVPNHISLDSYMDNFLMMIFIMGLVFELPLLCWLLGRLGIVHRGLFNRYRRHAIVVLLVVAAFITPTGDPFTLAVVFLPVYLLWEFGALLVPSADKAKAQAVTPDNIPS</sequence>
<dbReference type="Proteomes" id="UP001565200">
    <property type="component" value="Unassembled WGS sequence"/>
</dbReference>
<evidence type="ECO:0000256" key="5">
    <source>
        <dbReference type="HAMAP-Rule" id="MF_00902"/>
    </source>
</evidence>
<feature type="transmembrane region" description="Helical" evidence="5">
    <location>
        <begin position="178"/>
        <end position="200"/>
    </location>
</feature>
<dbReference type="EMBL" id="JBCLPP010000012">
    <property type="protein sequence ID" value="MEY8245073.1"/>
    <property type="molecule type" value="Genomic_DNA"/>
</dbReference>
<keyword evidence="3 5" id="KW-1133">Transmembrane helix</keyword>
<evidence type="ECO:0000256" key="3">
    <source>
        <dbReference type="ARBA" id="ARBA00022989"/>
    </source>
</evidence>
<keyword evidence="5" id="KW-0811">Translocation</keyword>
<feature type="transmembrane region" description="Helical" evidence="5">
    <location>
        <begin position="212"/>
        <end position="229"/>
    </location>
</feature>
<dbReference type="InterPro" id="IPR002033">
    <property type="entry name" value="TatC"/>
</dbReference>
<evidence type="ECO:0000256" key="4">
    <source>
        <dbReference type="ARBA" id="ARBA00023136"/>
    </source>
</evidence>
<dbReference type="PANTHER" id="PTHR30371:SF0">
    <property type="entry name" value="SEC-INDEPENDENT PROTEIN TRANSLOCASE PROTEIN TATC, CHLOROPLASTIC-RELATED"/>
    <property type="match status" value="1"/>
</dbReference>
<dbReference type="RefSeq" id="WP_121698524.1">
    <property type="nucleotide sequence ID" value="NZ_JBCLPP010000012.1"/>
</dbReference>
<evidence type="ECO:0000256" key="1">
    <source>
        <dbReference type="ARBA" id="ARBA00004141"/>
    </source>
</evidence>
<dbReference type="PANTHER" id="PTHR30371">
    <property type="entry name" value="SEC-INDEPENDENT PROTEIN TRANSLOCASE PROTEIN TATC"/>
    <property type="match status" value="1"/>
</dbReference>
<comment type="subcellular location">
    <subcellularLocation>
        <location evidence="5">Cell membrane</location>
        <topology evidence="5">Multi-pass membrane protein</topology>
    </subcellularLocation>
    <subcellularLocation>
        <location evidence="1">Membrane</location>
        <topology evidence="1">Multi-pass membrane protein</topology>
    </subcellularLocation>
</comment>
<keyword evidence="7" id="KW-1185">Reference proteome</keyword>
<keyword evidence="4 5" id="KW-0472">Membrane</keyword>
<keyword evidence="2 5" id="KW-0812">Transmembrane</keyword>
<keyword evidence="5" id="KW-0653">Protein transport</keyword>
<reference evidence="6 7" key="1">
    <citation type="submission" date="2024-03" db="EMBL/GenBank/DDBJ databases">
        <title>Mouse gut bacterial collection (mGBC) of GemPharmatech.</title>
        <authorList>
            <person name="He Y."/>
            <person name="Dong L."/>
            <person name="Wu D."/>
            <person name="Gao X."/>
            <person name="Lin Z."/>
        </authorList>
    </citation>
    <scope>NUCLEOTIDE SEQUENCE [LARGE SCALE GENOMIC DNA]</scope>
    <source>
        <strain evidence="6 7">54-13</strain>
    </source>
</reference>
<evidence type="ECO:0000313" key="6">
    <source>
        <dbReference type="EMBL" id="MEY8245073.1"/>
    </source>
</evidence>
<protein>
    <recommendedName>
        <fullName evidence="5">Sec-independent protein translocase protein TatC</fullName>
    </recommendedName>
</protein>
<comment type="caution">
    <text evidence="6">The sequence shown here is derived from an EMBL/GenBank/DDBJ whole genome shotgun (WGS) entry which is preliminary data.</text>
</comment>
<keyword evidence="5" id="KW-1003">Cell membrane</keyword>
<comment type="similarity">
    <text evidence="5">Belongs to the TatC family.</text>
</comment>
<feature type="transmembrane region" description="Helical" evidence="5">
    <location>
        <begin position="29"/>
        <end position="52"/>
    </location>
</feature>
<dbReference type="PRINTS" id="PR01840">
    <property type="entry name" value="TATCFAMILY"/>
</dbReference>
<name>A0ABV4CUK7_9BACT</name>
<comment type="subunit">
    <text evidence="5">Forms a complex with TatA.</text>
</comment>
<evidence type="ECO:0000313" key="7">
    <source>
        <dbReference type="Proteomes" id="UP001565200"/>
    </source>
</evidence>
<feature type="transmembrane region" description="Helical" evidence="5">
    <location>
        <begin position="132"/>
        <end position="158"/>
    </location>
</feature>
<dbReference type="HAMAP" id="MF_00902">
    <property type="entry name" value="TatC"/>
    <property type="match status" value="1"/>
</dbReference>
<comment type="function">
    <text evidence="5">Part of the twin-arginine translocation (Tat) system that transports large folded proteins containing a characteristic twin-arginine motif in their signal peptide across membranes.</text>
</comment>
<dbReference type="NCBIfam" id="TIGR00945">
    <property type="entry name" value="tatC"/>
    <property type="match status" value="1"/>
</dbReference>
<gene>
    <name evidence="5 6" type="primary">tatC</name>
    <name evidence="6" type="ORF">AAK873_05500</name>
</gene>
<proteinExistence type="inferred from homology"/>
<evidence type="ECO:0000256" key="2">
    <source>
        <dbReference type="ARBA" id="ARBA00022692"/>
    </source>
</evidence>
<accession>A0ABV4CUK7</accession>
<keyword evidence="5" id="KW-0813">Transport</keyword>
<organism evidence="6 7">
    <name type="scientific">Heminiphilus faecis</name>
    <dbReference type="NCBI Taxonomy" id="2601703"/>
    <lineage>
        <taxon>Bacteria</taxon>
        <taxon>Pseudomonadati</taxon>
        <taxon>Bacteroidota</taxon>
        <taxon>Bacteroidia</taxon>
        <taxon>Bacteroidales</taxon>
        <taxon>Muribaculaceae</taxon>
        <taxon>Heminiphilus</taxon>
    </lineage>
</organism>
<feature type="transmembrane region" description="Helical" evidence="5">
    <location>
        <begin position="96"/>
        <end position="120"/>
    </location>
</feature>